<dbReference type="Proteomes" id="UP000229907">
    <property type="component" value="Chromosome"/>
</dbReference>
<protein>
    <submittedName>
        <fullName evidence="3">AAA domain protein</fullName>
    </submittedName>
</protein>
<accession>A0A087AEK8</accession>
<keyword evidence="1" id="KW-1133">Transmembrane helix</keyword>
<dbReference type="EMBL" id="CP018044">
    <property type="protein sequence ID" value="ATU20640.1"/>
    <property type="molecule type" value="Genomic_DNA"/>
</dbReference>
<organism evidence="3 4">
    <name type="scientific">Bifidobacterium choerinum</name>
    <dbReference type="NCBI Taxonomy" id="35760"/>
    <lineage>
        <taxon>Bacteria</taxon>
        <taxon>Bacillati</taxon>
        <taxon>Actinomycetota</taxon>
        <taxon>Actinomycetes</taxon>
        <taxon>Bifidobacteriales</taxon>
        <taxon>Bifidobacteriaceae</taxon>
        <taxon>Bifidobacterium</taxon>
    </lineage>
</organism>
<keyword evidence="1" id="KW-0472">Membrane</keyword>
<dbReference type="EMBL" id="JGYU01000006">
    <property type="protein sequence ID" value="KFI57208.1"/>
    <property type="molecule type" value="Genomic_DNA"/>
</dbReference>
<dbReference type="AlphaFoldDB" id="A0A087AEK8"/>
<evidence type="ECO:0000313" key="5">
    <source>
        <dbReference type="Proteomes" id="UP000229907"/>
    </source>
</evidence>
<proteinExistence type="predicted"/>
<dbReference type="KEGG" id="bcho:BcFMB_06555"/>
<evidence type="ECO:0000256" key="1">
    <source>
        <dbReference type="SAM" id="Phobius"/>
    </source>
</evidence>
<dbReference type="Proteomes" id="UP000028995">
    <property type="component" value="Unassembled WGS sequence"/>
</dbReference>
<reference evidence="2 5" key="2">
    <citation type="submission" date="2016-11" db="EMBL/GenBank/DDBJ databases">
        <title>complete genome sequence of Bifidobacterium choerinum strain FMB-1.</title>
        <authorList>
            <person name="Park C.-S."/>
            <person name="Jung D.-H."/>
            <person name="Choi D.-S."/>
        </authorList>
    </citation>
    <scope>NUCLEOTIDE SEQUENCE [LARGE SCALE GENOMIC DNA]</scope>
    <source>
        <strain evidence="2 5">FMB-1</strain>
    </source>
</reference>
<keyword evidence="4" id="KW-1185">Reference proteome</keyword>
<name>A0A087AEK8_9BIFI</name>
<dbReference type="eggNOG" id="COG0563">
    <property type="taxonomic scope" value="Bacteria"/>
</dbReference>
<evidence type="ECO:0000313" key="2">
    <source>
        <dbReference type="EMBL" id="ATU20640.1"/>
    </source>
</evidence>
<gene>
    <name evidence="2" type="ORF">BcFMB_06555</name>
    <name evidence="3" type="ORF">BCHO_1240</name>
</gene>
<evidence type="ECO:0000313" key="4">
    <source>
        <dbReference type="Proteomes" id="UP000028995"/>
    </source>
</evidence>
<dbReference type="STRING" id="35760.BCHO_1240"/>
<feature type="transmembrane region" description="Helical" evidence="1">
    <location>
        <begin position="217"/>
        <end position="239"/>
    </location>
</feature>
<dbReference type="RefSeq" id="WP_232513776.1">
    <property type="nucleotide sequence ID" value="NZ_CP018044.1"/>
</dbReference>
<reference evidence="3 4" key="1">
    <citation type="submission" date="2014-03" db="EMBL/GenBank/DDBJ databases">
        <title>Genomics of Bifidobacteria.</title>
        <authorList>
            <person name="Ventura M."/>
            <person name="Milani C."/>
            <person name="Lugli G.A."/>
        </authorList>
    </citation>
    <scope>NUCLEOTIDE SEQUENCE [LARGE SCALE GENOMIC DNA]</scope>
    <source>
        <strain evidence="3 4">LMG 10510</strain>
    </source>
</reference>
<sequence>MGLIRSGQTPLTPDDDDALVDYLWPIVREMVETAIENGQHLIIEGCYIPFDWARDFEPRYLAHIRYRCIVLTERYIRAHFDDVLRYANVIERRVDDSSCTMGRVIDDNALTLAQARAHGVDILLVDDDYDVDVDLDEDIVMDEAQRCERIAMIRNGRVNADGSPERICERTRTATLEEAFLALERGRPRALSRCMPLTYGVDVLRDVMLRGEGWGTVWPDLLALFVFLAAFFVLGAVGFRKRRACG</sequence>
<evidence type="ECO:0000313" key="3">
    <source>
        <dbReference type="EMBL" id="KFI57208.1"/>
    </source>
</evidence>
<keyword evidence="1" id="KW-0812">Transmembrane</keyword>